<evidence type="ECO:0000259" key="7">
    <source>
        <dbReference type="Pfam" id="PF07282"/>
    </source>
</evidence>
<feature type="coiled-coil region" evidence="5">
    <location>
        <begin position="78"/>
        <end position="118"/>
    </location>
</feature>
<dbReference type="Pfam" id="PF01385">
    <property type="entry name" value="OrfB_IS605"/>
    <property type="match status" value="1"/>
</dbReference>
<evidence type="ECO:0000256" key="5">
    <source>
        <dbReference type="SAM" id="Coils"/>
    </source>
</evidence>
<evidence type="ECO:0000259" key="6">
    <source>
        <dbReference type="Pfam" id="PF01385"/>
    </source>
</evidence>
<evidence type="ECO:0000256" key="3">
    <source>
        <dbReference type="ARBA" id="ARBA00023125"/>
    </source>
</evidence>
<dbReference type="GO" id="GO:0006310">
    <property type="term" value="P:DNA recombination"/>
    <property type="evidence" value="ECO:0007669"/>
    <property type="project" value="UniProtKB-KW"/>
</dbReference>
<keyword evidence="5" id="KW-0175">Coiled coil</keyword>
<evidence type="ECO:0000256" key="4">
    <source>
        <dbReference type="ARBA" id="ARBA00023172"/>
    </source>
</evidence>
<evidence type="ECO:0000313" key="9">
    <source>
        <dbReference type="Proteomes" id="UP001157947"/>
    </source>
</evidence>
<evidence type="ECO:0000256" key="1">
    <source>
        <dbReference type="ARBA" id="ARBA00008761"/>
    </source>
</evidence>
<evidence type="ECO:0000313" key="8">
    <source>
        <dbReference type="EMBL" id="SMP02999.1"/>
    </source>
</evidence>
<name>A0AA45WJF8_9AQUI</name>
<keyword evidence="2" id="KW-0815">Transposition</keyword>
<keyword evidence="4" id="KW-0233">DNA recombination</keyword>
<keyword evidence="3" id="KW-0238">DNA-binding</keyword>
<keyword evidence="9" id="KW-1185">Reference proteome</keyword>
<proteinExistence type="inferred from homology"/>
<reference evidence="8" key="1">
    <citation type="submission" date="2017-05" db="EMBL/GenBank/DDBJ databases">
        <authorList>
            <person name="Varghese N."/>
            <person name="Submissions S."/>
        </authorList>
    </citation>
    <scope>NUCLEOTIDE SEQUENCE</scope>
    <source>
        <strain evidence="8">DSM 18763</strain>
    </source>
</reference>
<feature type="domain" description="Probable transposase IS891/IS1136/IS1341" evidence="6">
    <location>
        <begin position="230"/>
        <end position="362"/>
    </location>
</feature>
<dbReference type="AlphaFoldDB" id="A0AA45WJF8"/>
<protein>
    <submittedName>
        <fullName evidence="8">Transposase, IS605 OrfB family, central region</fullName>
    </submittedName>
</protein>
<accession>A0AA45WJF8</accession>
<dbReference type="Pfam" id="PF07282">
    <property type="entry name" value="Cas12f1-like_TNB"/>
    <property type="match status" value="1"/>
</dbReference>
<evidence type="ECO:0000256" key="2">
    <source>
        <dbReference type="ARBA" id="ARBA00022578"/>
    </source>
</evidence>
<sequence>MKSYKRALSIRISGKQRKDRILNLQYELAHFRNLLIIFNQIYYKTYGYIILNESYLFNLLSDKPYRPRDTKDENGNIKKSKEEKLKEYNGILQNIEKNQELKDFIVKLKQQKEKVKNVYAVQSVIRQYIKDYNSYFKSIKKYAKNPSKFRGKPKPPKAKKLKDIVSFTVELNANSFDIIDDRYLLVRLTFDDENSRYIKVKLPEYIDGEKIKSIKIKTIGTDAYIDVVYTKKIEIEKAEQKYIAGIDLGLNNLITIFSNNPSLRTLIISGKEIKSFNQWFNKEKAKIQSEIDLLQNQINKLSKDDLNTDGLKQKKGELINKQKQLSAFRERYLNNIFHQITKKIADYLYETGHKKVIIGNGATNSKDGIDLGNKTNQHFVSIPFRKIIDMLKYKLEEYGIETEEISEEFTSKTSPFANLNEVLEIGEEYLKVKRELNNTNLPEKELNQLKEKEKELREQLNTLYQGKRIKRGLFKDYITNKIFNADAVGSYNILRKVAMPLINNTKLLIDKLSRPIKLKIKDLLQVSREFVVEMLQITGSRQNRVLCKIVEGYNFL</sequence>
<dbReference type="EMBL" id="FXTX01000002">
    <property type="protein sequence ID" value="SMP02999.1"/>
    <property type="molecule type" value="Genomic_DNA"/>
</dbReference>
<dbReference type="NCBIfam" id="TIGR01766">
    <property type="entry name" value="IS200/IS605 family accessory protein TnpB-like domain"/>
    <property type="match status" value="1"/>
</dbReference>
<dbReference type="GO" id="GO:0032196">
    <property type="term" value="P:transposition"/>
    <property type="evidence" value="ECO:0007669"/>
    <property type="project" value="UniProtKB-KW"/>
</dbReference>
<dbReference type="InterPro" id="IPR010095">
    <property type="entry name" value="Cas12f1-like_TNB"/>
</dbReference>
<dbReference type="GO" id="GO:0003677">
    <property type="term" value="F:DNA binding"/>
    <property type="evidence" value="ECO:0007669"/>
    <property type="project" value="UniProtKB-KW"/>
</dbReference>
<organism evidence="8 9">
    <name type="scientific">Venenivibrio stagnispumantis</name>
    <dbReference type="NCBI Taxonomy" id="407998"/>
    <lineage>
        <taxon>Bacteria</taxon>
        <taxon>Pseudomonadati</taxon>
        <taxon>Aquificota</taxon>
        <taxon>Aquificia</taxon>
        <taxon>Aquificales</taxon>
        <taxon>Hydrogenothermaceae</taxon>
        <taxon>Venenivibrio</taxon>
    </lineage>
</organism>
<dbReference type="Proteomes" id="UP001157947">
    <property type="component" value="Unassembled WGS sequence"/>
</dbReference>
<feature type="coiled-coil region" evidence="5">
    <location>
        <begin position="277"/>
        <end position="331"/>
    </location>
</feature>
<comment type="similarity">
    <text evidence="1">In the C-terminal section; belongs to the transposase 35 family.</text>
</comment>
<comment type="caution">
    <text evidence="8">The sequence shown here is derived from an EMBL/GenBank/DDBJ whole genome shotgun (WGS) entry which is preliminary data.</text>
</comment>
<gene>
    <name evidence="8" type="ORF">SAMN06264868_102111</name>
</gene>
<feature type="domain" description="Cas12f1-like TNB" evidence="7">
    <location>
        <begin position="384"/>
        <end position="415"/>
    </location>
</feature>
<dbReference type="RefSeq" id="WP_265133400.1">
    <property type="nucleotide sequence ID" value="NZ_FXTX01000002.1"/>
</dbReference>
<dbReference type="InterPro" id="IPR001959">
    <property type="entry name" value="Transposase"/>
</dbReference>